<protein>
    <recommendedName>
        <fullName evidence="2">ASPIC/UnbV domain-containing protein</fullName>
    </recommendedName>
</protein>
<sequence length="893" mass="99575">MKSSLASLLVVSTLMCSSVNGNHNRSGVKQTDEEETTDIFMFKNEKWLRSEHTCDEIFCSNGENCGNSKCAGCDYNCSGQCPATQTTCAVNCDESKCSERICSSCQFCSFTKICPKGTFDDVTDSMFSSNPDWYSFGHSGMPYPHQSAPLFVDLNGDGILDYFNSMHGHKFDREKDKDGIIKSDRMELAISVSSESASSTQILQSVAERIIFEGDDTEEFLNKFGIPGVDTHGQNILDLDGDGILDLYIAQGGNQGKGTYKPPMRYNMLLFGELDENGNTIFRGGRAVAEQAGVHMENGRGRINYMLDVNGDGLIDIFCLQSRRVDNLITPGVLLINQGNRTWVEDDSMKEFANTIILTDADGDGVANEIMIVRGNCFPQREDPDLDPKYPEYGPFTEEVINFCATRPVGSTAIYKYNPSLKRMVELTASYYNVPKAKNLQPPCCPLGSFDVECSAVSIASSDFDNDRIADQVVLHWDRLTFYFSSDREKGELPVNDKKGLVVKLPDYCGAGLSVRIVDIDNDSKVEVLIFCKNPGAFVIYREGMNAKQWILHKACNDNSSLGDMNDISLAYGDFNALFADKDCSAIAEETFRNYCLDYQENGNTYQIGATGLAMVDIDNDGFTDVVVSNQVGYLRFFQNNPSSLKKDNKFIKFKVKGNGSTSNVYGIGATVILFAKANGRISSQVREISHHQHVSDNTGSGDDRITFGLAKNLKPMRVQIVWPNKKKQILSIKDWSFSKQKMETMELLDYSDLAFFTIQPAMSMQGQISWCLATGRNKDGAKNKIELEECSADGILREFFRFDKKGRLRSLRYKSYCIEPIDGTTAFSPLQMQKCSKSKTSWLLDSSGHFWANGSKVALSVSMIEGDVKVPFLSLVEEKENIIQEWKLTRRD</sequence>
<dbReference type="InterPro" id="IPR027039">
    <property type="entry name" value="Crtac1"/>
</dbReference>
<keyword evidence="1" id="KW-0732">Signal</keyword>
<evidence type="ECO:0000313" key="4">
    <source>
        <dbReference type="Proteomes" id="UP001054902"/>
    </source>
</evidence>
<proteinExistence type="predicted"/>
<dbReference type="SUPFAM" id="SSF50370">
    <property type="entry name" value="Ricin B-like lectins"/>
    <property type="match status" value="1"/>
</dbReference>
<gene>
    <name evidence="3" type="ORF">CTEN210_09846</name>
</gene>
<evidence type="ECO:0000313" key="3">
    <source>
        <dbReference type="EMBL" id="GFH53370.1"/>
    </source>
</evidence>
<evidence type="ECO:0000259" key="2">
    <source>
        <dbReference type="Pfam" id="PF07593"/>
    </source>
</evidence>
<dbReference type="InterPro" id="IPR028994">
    <property type="entry name" value="Integrin_alpha_N"/>
</dbReference>
<organism evidence="3 4">
    <name type="scientific">Chaetoceros tenuissimus</name>
    <dbReference type="NCBI Taxonomy" id="426638"/>
    <lineage>
        <taxon>Eukaryota</taxon>
        <taxon>Sar</taxon>
        <taxon>Stramenopiles</taxon>
        <taxon>Ochrophyta</taxon>
        <taxon>Bacillariophyta</taxon>
        <taxon>Coscinodiscophyceae</taxon>
        <taxon>Chaetocerotophycidae</taxon>
        <taxon>Chaetocerotales</taxon>
        <taxon>Chaetocerotaceae</taxon>
        <taxon>Chaetoceros</taxon>
    </lineage>
</organism>
<dbReference type="Gene3D" id="2.80.10.50">
    <property type="match status" value="1"/>
</dbReference>
<keyword evidence="4" id="KW-1185">Reference proteome</keyword>
<accession>A0AAD3CYK9</accession>
<dbReference type="AlphaFoldDB" id="A0AAD3CYK9"/>
<dbReference type="SUPFAM" id="SSF69318">
    <property type="entry name" value="Integrin alpha N-terminal domain"/>
    <property type="match status" value="1"/>
</dbReference>
<feature type="chain" id="PRO_5042004534" description="ASPIC/UnbV domain-containing protein" evidence="1">
    <location>
        <begin position="22"/>
        <end position="893"/>
    </location>
</feature>
<feature type="signal peptide" evidence="1">
    <location>
        <begin position="1"/>
        <end position="21"/>
    </location>
</feature>
<dbReference type="PANTHER" id="PTHR16026">
    <property type="entry name" value="CARTILAGE ACIDIC PROTEIN 1"/>
    <property type="match status" value="1"/>
</dbReference>
<comment type="caution">
    <text evidence="3">The sequence shown here is derived from an EMBL/GenBank/DDBJ whole genome shotgun (WGS) entry which is preliminary data.</text>
</comment>
<dbReference type="Pfam" id="PF07593">
    <property type="entry name" value="UnbV_ASPIC"/>
    <property type="match status" value="1"/>
</dbReference>
<name>A0AAD3CYK9_9STRA</name>
<dbReference type="InterPro" id="IPR011519">
    <property type="entry name" value="UnbV_ASPIC"/>
</dbReference>
<reference evidence="3 4" key="1">
    <citation type="journal article" date="2021" name="Sci. Rep.">
        <title>The genome of the diatom Chaetoceros tenuissimus carries an ancient integrated fragment of an extant virus.</title>
        <authorList>
            <person name="Hongo Y."/>
            <person name="Kimura K."/>
            <person name="Takaki Y."/>
            <person name="Yoshida Y."/>
            <person name="Baba S."/>
            <person name="Kobayashi G."/>
            <person name="Nagasaki K."/>
            <person name="Hano T."/>
            <person name="Tomaru Y."/>
        </authorList>
    </citation>
    <scope>NUCLEOTIDE SEQUENCE [LARGE SCALE GENOMIC DNA]</scope>
    <source>
        <strain evidence="3 4">NIES-3715</strain>
    </source>
</reference>
<dbReference type="Proteomes" id="UP001054902">
    <property type="component" value="Unassembled WGS sequence"/>
</dbReference>
<feature type="domain" description="ASPIC/UnbV" evidence="2">
    <location>
        <begin position="667"/>
        <end position="731"/>
    </location>
</feature>
<dbReference type="InterPro" id="IPR035992">
    <property type="entry name" value="Ricin_B-like_lectins"/>
</dbReference>
<dbReference type="PROSITE" id="PS50231">
    <property type="entry name" value="RICIN_B_LECTIN"/>
    <property type="match status" value="1"/>
</dbReference>
<dbReference type="EMBL" id="BLLK01000047">
    <property type="protein sequence ID" value="GFH53370.1"/>
    <property type="molecule type" value="Genomic_DNA"/>
</dbReference>
<evidence type="ECO:0000256" key="1">
    <source>
        <dbReference type="SAM" id="SignalP"/>
    </source>
</evidence>
<dbReference type="PANTHER" id="PTHR16026:SF0">
    <property type="entry name" value="CARTILAGE ACIDIC PROTEIN 1"/>
    <property type="match status" value="1"/>
</dbReference>